<dbReference type="RefSeq" id="XP_064662792.1">
    <property type="nucleotide sequence ID" value="XM_064798465.1"/>
</dbReference>
<dbReference type="Gene3D" id="1.10.238.100">
    <property type="entry name" value="YAP1 redox domain. Chain B"/>
    <property type="match status" value="1"/>
</dbReference>
<gene>
    <name evidence="1" type="ORF">LTR77_001203</name>
</gene>
<reference evidence="1 2" key="1">
    <citation type="submission" date="2023-08" db="EMBL/GenBank/DDBJ databases">
        <title>Black Yeasts Isolated from many extreme environments.</title>
        <authorList>
            <person name="Coleine C."/>
            <person name="Stajich J.E."/>
            <person name="Selbmann L."/>
        </authorList>
    </citation>
    <scope>NUCLEOTIDE SEQUENCE [LARGE SCALE GENOMIC DNA]</scope>
    <source>
        <strain evidence="1 2">CCFEE 5935</strain>
    </source>
</reference>
<protein>
    <submittedName>
        <fullName evidence="1">Uncharacterized protein</fullName>
    </submittedName>
</protein>
<evidence type="ECO:0000313" key="2">
    <source>
        <dbReference type="Proteomes" id="UP001337655"/>
    </source>
</evidence>
<comment type="caution">
    <text evidence="1">The sequence shown here is derived from an EMBL/GenBank/DDBJ whole genome shotgun (WGS) entry which is preliminary data.</text>
</comment>
<name>A0AAV9PJG6_9PEZI</name>
<keyword evidence="2" id="KW-1185">Reference proteome</keyword>
<accession>A0AAV9PJG6</accession>
<dbReference type="EMBL" id="JAVRRT010000002">
    <property type="protein sequence ID" value="KAK5174123.1"/>
    <property type="molecule type" value="Genomic_DNA"/>
</dbReference>
<dbReference type="Proteomes" id="UP001337655">
    <property type="component" value="Unassembled WGS sequence"/>
</dbReference>
<proteinExistence type="predicted"/>
<evidence type="ECO:0000313" key="1">
    <source>
        <dbReference type="EMBL" id="KAK5174123.1"/>
    </source>
</evidence>
<dbReference type="AlphaFoldDB" id="A0AAV9PJG6"/>
<sequence length="165" mass="18721">MDHMQYLVVRSHNPEDQDFKHPLENSDDREYDHMSGHALMATCPPYSHVRKTPNEPYPYKMPELESADLSKLLDLSARLPLGAEGEITPIMAWTQIIRDPRTPGLTKEDLERVRDDLSTKVRCYGFGAVLEEFELNDAMNSVIAEKATLAFDLEFGPQQLAVMAS</sequence>
<organism evidence="1 2">
    <name type="scientific">Saxophila tyrrhenica</name>
    <dbReference type="NCBI Taxonomy" id="1690608"/>
    <lineage>
        <taxon>Eukaryota</taxon>
        <taxon>Fungi</taxon>
        <taxon>Dikarya</taxon>
        <taxon>Ascomycota</taxon>
        <taxon>Pezizomycotina</taxon>
        <taxon>Dothideomycetes</taxon>
        <taxon>Dothideomycetidae</taxon>
        <taxon>Mycosphaerellales</taxon>
        <taxon>Extremaceae</taxon>
        <taxon>Saxophila</taxon>
    </lineage>
</organism>
<dbReference type="GeneID" id="89922551"/>